<evidence type="ECO:0000313" key="3">
    <source>
        <dbReference type="Proteomes" id="UP000288805"/>
    </source>
</evidence>
<dbReference type="EMBL" id="QGNW01000018">
    <property type="protein sequence ID" value="RVX15334.1"/>
    <property type="molecule type" value="Genomic_DNA"/>
</dbReference>
<comment type="caution">
    <text evidence="2">The sequence shown here is derived from an EMBL/GenBank/DDBJ whole genome shotgun (WGS) entry which is preliminary data.</text>
</comment>
<evidence type="ECO:0000259" key="1">
    <source>
        <dbReference type="Pfam" id="PF13966"/>
    </source>
</evidence>
<dbReference type="Proteomes" id="UP000288805">
    <property type="component" value="Unassembled WGS sequence"/>
</dbReference>
<organism evidence="2 3">
    <name type="scientific">Vitis vinifera</name>
    <name type="common">Grape</name>
    <dbReference type="NCBI Taxonomy" id="29760"/>
    <lineage>
        <taxon>Eukaryota</taxon>
        <taxon>Viridiplantae</taxon>
        <taxon>Streptophyta</taxon>
        <taxon>Embryophyta</taxon>
        <taxon>Tracheophyta</taxon>
        <taxon>Spermatophyta</taxon>
        <taxon>Magnoliopsida</taxon>
        <taxon>eudicotyledons</taxon>
        <taxon>Gunneridae</taxon>
        <taxon>Pentapetalae</taxon>
        <taxon>rosids</taxon>
        <taxon>Vitales</taxon>
        <taxon>Vitaceae</taxon>
        <taxon>Viteae</taxon>
        <taxon>Vitis</taxon>
    </lineage>
</organism>
<gene>
    <name evidence="2" type="primary">VvCHDp000001_860</name>
    <name evidence="2" type="ORF">CK203_009266</name>
</gene>
<name>A0A438K297_VITVI</name>
<dbReference type="PANTHER" id="PTHR33116:SF78">
    <property type="entry name" value="OS12G0587133 PROTEIN"/>
    <property type="match status" value="1"/>
</dbReference>
<protein>
    <submittedName>
        <fullName evidence="2">Putative ribonuclease H protein</fullName>
    </submittedName>
</protein>
<feature type="domain" description="Reverse transcriptase zinc-binding" evidence="1">
    <location>
        <begin position="930"/>
        <end position="1019"/>
    </location>
</feature>
<accession>A0A438K297</accession>
<dbReference type="AlphaFoldDB" id="A0A438K297"/>
<dbReference type="InterPro" id="IPR026960">
    <property type="entry name" value="RVT-Znf"/>
</dbReference>
<dbReference type="SUPFAM" id="SSF56219">
    <property type="entry name" value="DNase I-like"/>
    <property type="match status" value="1"/>
</dbReference>
<dbReference type="InterPro" id="IPR036691">
    <property type="entry name" value="Endo/exonu/phosph_ase_sf"/>
</dbReference>
<dbReference type="Pfam" id="PF13966">
    <property type="entry name" value="zf-RVT"/>
    <property type="match status" value="1"/>
</dbReference>
<reference evidence="2 3" key="1">
    <citation type="journal article" date="2018" name="PLoS Genet.">
        <title>Population sequencing reveals clonal diversity and ancestral inbreeding in the grapevine cultivar Chardonnay.</title>
        <authorList>
            <person name="Roach M.J."/>
            <person name="Johnson D.L."/>
            <person name="Bohlmann J."/>
            <person name="van Vuuren H.J."/>
            <person name="Jones S.J."/>
            <person name="Pretorius I.S."/>
            <person name="Schmidt S.A."/>
            <person name="Borneman A.R."/>
        </authorList>
    </citation>
    <scope>NUCLEOTIDE SEQUENCE [LARGE SCALE GENOMIC DNA]</scope>
    <source>
        <strain evidence="3">cv. Chardonnay</strain>
        <tissue evidence="2">Leaf</tissue>
    </source>
</reference>
<proteinExistence type="predicted"/>
<dbReference type="SUPFAM" id="SSF64484">
    <property type="entry name" value="beta and beta-prime subunits of DNA dependent RNA-polymerase"/>
    <property type="match status" value="1"/>
</dbReference>
<dbReference type="PANTHER" id="PTHR33116">
    <property type="entry name" value="REVERSE TRANSCRIPTASE ZINC-BINDING DOMAIN-CONTAINING PROTEIN-RELATED-RELATED"/>
    <property type="match status" value="1"/>
</dbReference>
<sequence length="1123" mass="129035">MNGSWSDPWCVGGDFNMIRFSGEHCKGGGLTSTMRRFSEVTEELELRAFLCRGVHSLGRTMQYVLPRSVSDHFPILLDGGGLRRGPSSFRFEKMWLEEEGFKDLPKNWMTNAHRRRNWLAKVRVNDSWYTEENEIKVSVVGTFYNLFSKEVGWKPSVDGLTFKDLVSYEAGASFFGRKEVLSFFGELHEEGGFVKSLNATFLVLVPKKGGVEDLRDFRVISLVGNLYKLLTKILNAVVIANEAVDLRLKSNEGGVLCKLDIEKVYDRVNWKFLLLMLRKMDFGRRWTKWGDPLSPYLFVIVMEVFSCLLKWAKSGGYLFRWRVREKNELISMGRVENIDDLALELGCKVGGLPSGYLGLPLRAHFKSVRLRLEKIKRDFLWGGGVFVQKPHLLRWKMVCLEKKKGRLGVRNLFAMNKAFLCKWSWRYAKERETLWKQVINQKYGEDDGGWCSYEDKRYEDEPRCESFSSLFALFLSKVADVWNPEGCLRFSPSQLRKLFLGGMGHSLQGKVLTREEGKVEWMDLRNDVFFLNFSTCCLGAREFNSFFGITKSKIREQEPVLWQTLQEVMQGHPILLNKDPSLLRGGIQAADDTIFFSNTREEDLQTLKSLLLAFGHISGLKVNLDKSNIYGINLDHAHMSRLAETLGCKASGWPILYLGLPLGGNPRAGGFWDPVIERISRRLDGWQKAYLSFGGRITLIHSCLTHMPCYYLSLFKLPASVAAKIERLQRDFLWSGIGEGKKDHLVRWDVVCNPKERGGLGFGNISLRNLALLGKWLWRYPREGSALWHQVILSIYGSHSNGWDANTIVRWSHRCPWKAISQVFQEFSSFTRFVVGNGERIRFWEDLWWGDQPLGSQYPSLFRVVLDKNIPISSVLGPTRPFSWNLNFRRNLSDSEIEDLEGLMRSLDGVHLSPSVPDARSWPLSSSGLFSVKSFFLALSQFFGPPQVFPSKFVWNSQIPFKVQSFIWLVAHKKVNTNDMLQVRRPYKALSPDICILCMKHGESADHIFLHCSLTIGLWHRLFQLAKMDWVPPRSILDMMYIKFNGFGSFKRGIALWQAANIALIRIVWRERNARIFEDKARNSEALWDSIVYLASLWAYCSKVFKGTPLNALLLDWIAVCTP</sequence>
<evidence type="ECO:0000313" key="2">
    <source>
        <dbReference type="EMBL" id="RVX15334.1"/>
    </source>
</evidence>